<reference evidence="3 4" key="1">
    <citation type="submission" date="2017-12" db="EMBL/GenBank/DDBJ databases">
        <authorList>
            <consortium name="DOE Joint Genome Institute"/>
            <person name="Haridas S."/>
            <person name="Kjaerbolling I."/>
            <person name="Vesth T.C."/>
            <person name="Frisvad J.C."/>
            <person name="Nybo J.L."/>
            <person name="Theobald S."/>
            <person name="Kuo A."/>
            <person name="Bowyer P."/>
            <person name="Matsuda Y."/>
            <person name="Mondo S."/>
            <person name="Lyhne E.K."/>
            <person name="Kogle M.E."/>
            <person name="Clum A."/>
            <person name="Lipzen A."/>
            <person name="Salamov A."/>
            <person name="Ngan C.Y."/>
            <person name="Daum C."/>
            <person name="Chiniquy J."/>
            <person name="Barry K."/>
            <person name="LaButti K."/>
            <person name="Simmons B.A."/>
            <person name="Magnuson J.K."/>
            <person name="Mortensen U.H."/>
            <person name="Larsen T.O."/>
            <person name="Grigoriev I.V."/>
            <person name="Baker S.E."/>
            <person name="Andersen M.R."/>
            <person name="Nordberg H.P."/>
            <person name="Cantor M.N."/>
            <person name="Hua S.X."/>
        </authorList>
    </citation>
    <scope>NUCLEOTIDE SEQUENCE [LARGE SCALE GENOMIC DNA]</scope>
    <source>
        <strain evidence="3 4">CBS 102.13</strain>
    </source>
</reference>
<proteinExistence type="predicted"/>
<feature type="compositionally biased region" description="Low complexity" evidence="1">
    <location>
        <begin position="529"/>
        <end position="542"/>
    </location>
</feature>
<dbReference type="RefSeq" id="XP_024672347.1">
    <property type="nucleotide sequence ID" value="XM_024816392.1"/>
</dbReference>
<dbReference type="Proteomes" id="UP000234585">
    <property type="component" value="Unassembled WGS sequence"/>
</dbReference>
<dbReference type="EMBL" id="KZ559136">
    <property type="protein sequence ID" value="PLB38335.1"/>
    <property type="molecule type" value="Genomic_DNA"/>
</dbReference>
<name>A0A2I2FCH7_ASPCN</name>
<dbReference type="AlphaFoldDB" id="A0A2I2FCH7"/>
<gene>
    <name evidence="3" type="ORF">BDW47DRAFT_125484</name>
</gene>
<feature type="chain" id="PRO_5014181159" description="Cell wall protein" evidence="2">
    <location>
        <begin position="19"/>
        <end position="592"/>
    </location>
</feature>
<keyword evidence="2" id="KW-0732">Signal</keyword>
<feature type="compositionally biased region" description="Polar residues" evidence="1">
    <location>
        <begin position="502"/>
        <end position="527"/>
    </location>
</feature>
<evidence type="ECO:0000313" key="4">
    <source>
        <dbReference type="Proteomes" id="UP000234585"/>
    </source>
</evidence>
<evidence type="ECO:0000256" key="2">
    <source>
        <dbReference type="SAM" id="SignalP"/>
    </source>
</evidence>
<organism evidence="3 4">
    <name type="scientific">Aspergillus candidus</name>
    <dbReference type="NCBI Taxonomy" id="41067"/>
    <lineage>
        <taxon>Eukaryota</taxon>
        <taxon>Fungi</taxon>
        <taxon>Dikarya</taxon>
        <taxon>Ascomycota</taxon>
        <taxon>Pezizomycotina</taxon>
        <taxon>Eurotiomycetes</taxon>
        <taxon>Eurotiomycetidae</taxon>
        <taxon>Eurotiales</taxon>
        <taxon>Aspergillaceae</taxon>
        <taxon>Aspergillus</taxon>
        <taxon>Aspergillus subgen. Circumdati</taxon>
    </lineage>
</organism>
<sequence length="592" mass="59624">MRSDNLLLLASLASHALALPRSQLENRGLVSEVGGLVTDVVEDLTGLIAALFGQDGQSPAFILTGISGPAAAALESAALGSKASVVSSHAREELVEWVKSHNGAHLEKSIKTALLKWADGEADATLPVETTSALSFFIPTAANIASKDNLFVTLDGVFSSVDDVVGMVLSGSAQDSLTAFLKDAGSSLEPKVKSALALSSSGGMASDLEDKVQSTLKEWLNSSDCKLTQELKKTVTAWLNNETGKDVLSLGSLPHGGLSTISSGSAIGSLVGEAGSLVDGAKATLTAILKSDVVGELDSTVKTALEACAKGQAATTLSKETRTSVVQWLADSSNKLGDEQKSLLIYWLSFANGGEVALNLANDLVSDLTSFLTDTIDNLLGTNLHGVLSLLTEGEAIETISMGTRAQLAALGGGAAGIELTDKIQLIIIQLITGCDADPASKPSGTSLPAISTPASSGAAAAAASSTPCDTLTSETVVPVATNSEAPDVQPTGASSAAASSTPCDTLTSETVVPVATNSEAPSSPDVQPTGASSAPASSSTPCDTLTSETVVPVATETDTPSAPAVQPTGTSSAAASSSTPCDTLTSETVVP</sequence>
<feature type="signal peptide" evidence="2">
    <location>
        <begin position="1"/>
        <end position="18"/>
    </location>
</feature>
<protein>
    <recommendedName>
        <fullName evidence="5">Cell wall protein</fullName>
    </recommendedName>
</protein>
<accession>A0A2I2FCH7</accession>
<keyword evidence="4" id="KW-1185">Reference proteome</keyword>
<dbReference type="OrthoDB" id="4526936at2759"/>
<dbReference type="GeneID" id="36523552"/>
<feature type="compositionally biased region" description="Polar residues" evidence="1">
    <location>
        <begin position="580"/>
        <end position="592"/>
    </location>
</feature>
<evidence type="ECO:0000313" key="3">
    <source>
        <dbReference type="EMBL" id="PLB38335.1"/>
    </source>
</evidence>
<feature type="non-terminal residue" evidence="3">
    <location>
        <position position="592"/>
    </location>
</feature>
<evidence type="ECO:0000256" key="1">
    <source>
        <dbReference type="SAM" id="MobiDB-lite"/>
    </source>
</evidence>
<feature type="region of interest" description="Disordered" evidence="1">
    <location>
        <begin position="484"/>
        <end position="592"/>
    </location>
</feature>
<evidence type="ECO:0008006" key="5">
    <source>
        <dbReference type="Google" id="ProtNLM"/>
    </source>
</evidence>
<dbReference type="STRING" id="41067.A0A2I2FCH7"/>